<dbReference type="Pfam" id="PF04101">
    <property type="entry name" value="Glyco_tran_28_C"/>
    <property type="match status" value="1"/>
</dbReference>
<dbReference type="InterPro" id="IPR004276">
    <property type="entry name" value="GlycoTrans_28_N"/>
</dbReference>
<dbReference type="GO" id="GO:0005975">
    <property type="term" value="P:carbohydrate metabolic process"/>
    <property type="evidence" value="ECO:0007669"/>
    <property type="project" value="InterPro"/>
</dbReference>
<evidence type="ECO:0000256" key="2">
    <source>
        <dbReference type="ARBA" id="ARBA00022679"/>
    </source>
</evidence>
<dbReference type="Gene3D" id="3.40.50.2000">
    <property type="entry name" value="Glycogen Phosphorylase B"/>
    <property type="match status" value="2"/>
</dbReference>
<keyword evidence="2 5" id="KW-0808">Transferase</keyword>
<dbReference type="InterPro" id="IPR007235">
    <property type="entry name" value="Glyco_trans_28_C"/>
</dbReference>
<dbReference type="AlphaFoldDB" id="K1YYS2"/>
<proteinExistence type="predicted"/>
<name>K1YYS2_9BACT</name>
<dbReference type="CDD" id="cd03785">
    <property type="entry name" value="GT28_MurG"/>
    <property type="match status" value="1"/>
</dbReference>
<sequence length="349" mass="39321">MSKRIALVGGGTGGHVTPIVALSRYIREKHPNTELLWIGEETSMEQRFAEQNTLPFRSISSYRIPSMHSFHKMIPALFRMVRGFFEARTILKQFKPDSLFSKWWPGAISVVLAARSLNIPVYIHDSDVIPGASNRLISRFADHIFLGFEEAKSFFPWKETEVVGQILSPDLPILNTKSDAIHFHSPDKTRVLVICGSQGSRTIHQALVDQMSSLGDFEFIIALGTRNEEFQEVFAQFSNVQAFPWLGESLGDVYREADIIISRGSATTLSEAITFGAKVIAIPLPIAAFDHQRANVRVYEAQWLVTGLEESELSKLWELLKSLAGRRIYTAPRFDILEGVKRITEVLMK</sequence>
<keyword evidence="1" id="KW-0328">Glycosyltransferase</keyword>
<gene>
    <name evidence="5" type="ORF">ACD_78C00010G0010</name>
</gene>
<evidence type="ECO:0000259" key="3">
    <source>
        <dbReference type="Pfam" id="PF03033"/>
    </source>
</evidence>
<dbReference type="PANTHER" id="PTHR21015:SF22">
    <property type="entry name" value="GLYCOSYLTRANSFERASE"/>
    <property type="match status" value="1"/>
</dbReference>
<evidence type="ECO:0000256" key="1">
    <source>
        <dbReference type="ARBA" id="ARBA00022676"/>
    </source>
</evidence>
<feature type="domain" description="Glycosyl transferase family 28 C-terminal" evidence="4">
    <location>
        <begin position="191"/>
        <end position="323"/>
    </location>
</feature>
<comment type="caution">
    <text evidence="5">The sequence shown here is derived from an EMBL/GenBank/DDBJ whole genome shotgun (WGS) entry which is preliminary data.</text>
</comment>
<dbReference type="GO" id="GO:0016758">
    <property type="term" value="F:hexosyltransferase activity"/>
    <property type="evidence" value="ECO:0007669"/>
    <property type="project" value="InterPro"/>
</dbReference>
<dbReference type="EMBL" id="AMFJ01034010">
    <property type="protein sequence ID" value="EKD30559.1"/>
    <property type="molecule type" value="Genomic_DNA"/>
</dbReference>
<dbReference type="PANTHER" id="PTHR21015">
    <property type="entry name" value="UDP-N-ACETYLGLUCOSAMINE--N-ACETYLMURAMYL-(PENTAPEPTIDE) PYROPHOSPHORYL-UNDECAPRENOL N-ACETYLGLUCOSAMINE TRANSFERASE 1"/>
    <property type="match status" value="1"/>
</dbReference>
<reference evidence="5" key="1">
    <citation type="journal article" date="2012" name="Science">
        <title>Fermentation, hydrogen, and sulfur metabolism in multiple uncultivated bacterial phyla.</title>
        <authorList>
            <person name="Wrighton K.C."/>
            <person name="Thomas B.C."/>
            <person name="Sharon I."/>
            <person name="Miller C.S."/>
            <person name="Castelle C.J."/>
            <person name="VerBerkmoes N.C."/>
            <person name="Wilkins M.J."/>
            <person name="Hettich R.L."/>
            <person name="Lipton M.S."/>
            <person name="Williams K.H."/>
            <person name="Long P.E."/>
            <person name="Banfield J.F."/>
        </authorList>
    </citation>
    <scope>NUCLEOTIDE SEQUENCE [LARGE SCALE GENOMIC DNA]</scope>
</reference>
<evidence type="ECO:0000313" key="5">
    <source>
        <dbReference type="EMBL" id="EKD30559.1"/>
    </source>
</evidence>
<evidence type="ECO:0000259" key="4">
    <source>
        <dbReference type="Pfam" id="PF04101"/>
    </source>
</evidence>
<accession>K1YYS2</accession>
<dbReference type="GO" id="GO:1901137">
    <property type="term" value="P:carbohydrate derivative biosynthetic process"/>
    <property type="evidence" value="ECO:0007669"/>
    <property type="project" value="UniProtKB-ARBA"/>
</dbReference>
<dbReference type="Pfam" id="PF03033">
    <property type="entry name" value="Glyco_transf_28"/>
    <property type="match status" value="1"/>
</dbReference>
<organism evidence="5">
    <name type="scientific">uncultured bacterium</name>
    <name type="common">gcode 4</name>
    <dbReference type="NCBI Taxonomy" id="1234023"/>
    <lineage>
        <taxon>Bacteria</taxon>
        <taxon>environmental samples</taxon>
    </lineage>
</organism>
<feature type="domain" description="Glycosyltransferase family 28 N-terminal" evidence="3">
    <location>
        <begin position="5"/>
        <end position="145"/>
    </location>
</feature>
<protein>
    <submittedName>
        <fullName evidence="5">UDP-N-acetylglucosamine-N-acetylmuramyl-(Pentapeptide) pyrophosphoryl-undecaprenol N-acetylglucosamine transferase</fullName>
    </submittedName>
</protein>
<dbReference type="SUPFAM" id="SSF53756">
    <property type="entry name" value="UDP-Glycosyltransferase/glycogen phosphorylase"/>
    <property type="match status" value="1"/>
</dbReference>